<evidence type="ECO:0000256" key="4">
    <source>
        <dbReference type="ARBA" id="ARBA00022691"/>
    </source>
</evidence>
<comment type="similarity">
    <text evidence="5">Belongs to the methyltransferase superfamily. UbiG/COQ3 family.</text>
</comment>
<dbReference type="InterPro" id="IPR010233">
    <property type="entry name" value="UbiG_MeTrfase"/>
</dbReference>
<dbReference type="Pfam" id="PF13489">
    <property type="entry name" value="Methyltransf_23"/>
    <property type="match status" value="1"/>
</dbReference>
<dbReference type="PANTHER" id="PTHR43464:SF19">
    <property type="entry name" value="UBIQUINONE BIOSYNTHESIS O-METHYLTRANSFERASE, MITOCHONDRIAL"/>
    <property type="match status" value="1"/>
</dbReference>
<comment type="catalytic activity">
    <reaction evidence="5">
        <text>a 3-demethylubiquinol + S-adenosyl-L-methionine = a ubiquinol + S-adenosyl-L-homocysteine + H(+)</text>
        <dbReference type="Rhea" id="RHEA:44380"/>
        <dbReference type="Rhea" id="RHEA-COMP:9566"/>
        <dbReference type="Rhea" id="RHEA-COMP:10914"/>
        <dbReference type="ChEBI" id="CHEBI:15378"/>
        <dbReference type="ChEBI" id="CHEBI:17976"/>
        <dbReference type="ChEBI" id="CHEBI:57856"/>
        <dbReference type="ChEBI" id="CHEBI:59789"/>
        <dbReference type="ChEBI" id="CHEBI:84422"/>
        <dbReference type="EC" id="2.1.1.64"/>
    </reaction>
</comment>
<evidence type="ECO:0000313" key="6">
    <source>
        <dbReference type="EMBL" id="TCT07094.1"/>
    </source>
</evidence>
<evidence type="ECO:0000256" key="3">
    <source>
        <dbReference type="ARBA" id="ARBA00022688"/>
    </source>
</evidence>
<dbReference type="GO" id="GO:0010420">
    <property type="term" value="F:polyprenyldihydroxybenzoate methyltransferase activity"/>
    <property type="evidence" value="ECO:0007669"/>
    <property type="project" value="InterPro"/>
</dbReference>
<dbReference type="OrthoDB" id="9801538at2"/>
<dbReference type="EMBL" id="SMAJ01000007">
    <property type="protein sequence ID" value="TCT07094.1"/>
    <property type="molecule type" value="Genomic_DNA"/>
</dbReference>
<keyword evidence="4 5" id="KW-0949">S-adenosyl-L-methionine</keyword>
<dbReference type="CDD" id="cd02440">
    <property type="entry name" value="AdoMet_MTases"/>
    <property type="match status" value="1"/>
</dbReference>
<dbReference type="EC" id="2.1.1.64" evidence="5"/>
<dbReference type="Gene3D" id="3.40.50.150">
    <property type="entry name" value="Vaccinia Virus protein VP39"/>
    <property type="match status" value="1"/>
</dbReference>
<comment type="caution">
    <text evidence="6">The sequence shown here is derived from an EMBL/GenBank/DDBJ whole genome shotgun (WGS) entry which is preliminary data.</text>
</comment>
<protein>
    <recommendedName>
        <fullName evidence="5">Ubiquinone biosynthesis O-methyltransferase</fullName>
    </recommendedName>
    <alternativeName>
        <fullName evidence="5">2-polyprenyl-6-hydroxyphenol methylase</fullName>
        <ecNumber evidence="5">2.1.1.222</ecNumber>
    </alternativeName>
    <alternativeName>
        <fullName evidence="5">3-demethylubiquinone 3-O-methyltransferase</fullName>
        <ecNumber evidence="5">2.1.1.64</ecNumber>
    </alternativeName>
</protein>
<reference evidence="6 7" key="1">
    <citation type="submission" date="2019-03" db="EMBL/GenBank/DDBJ databases">
        <title>Genomic Encyclopedia of Type Strains, Phase IV (KMG-IV): sequencing the most valuable type-strain genomes for metagenomic binning, comparative biology and taxonomic classification.</title>
        <authorList>
            <person name="Goeker M."/>
        </authorList>
    </citation>
    <scope>NUCLEOTIDE SEQUENCE [LARGE SCALE GENOMIC DNA]</scope>
    <source>
        <strain evidence="6 7">DSM 24591</strain>
    </source>
</reference>
<dbReference type="RefSeq" id="WP_132582610.1">
    <property type="nucleotide sequence ID" value="NZ_SMAJ01000007.1"/>
</dbReference>
<keyword evidence="7" id="KW-1185">Reference proteome</keyword>
<comment type="pathway">
    <text evidence="5">Cofactor biosynthesis; ubiquinone biosynthesis.</text>
</comment>
<sequence>MSVAHPPPSSQAPNVDQAEIDKFSALAAHWWDPESEFKPLHAINPLRLNWIQEQLGSLAGKKVVDVGCGGGILAESMAVAGAEVTGIDLAEKSLKVAKLHGLESGVAIHYQAISAEQLAHEQAGQFDVVTCMEMLEHVPDPASIIRACAQLAKPDGWVFFSTLNRNPKSFLFAIIGAEYLLHLLPRGTHSYENFIKPSELAASARQAGLGVVDLAGMEYNPVTDHYKLSRNTSVNYLVATRRQG</sequence>
<dbReference type="EC" id="2.1.1.222" evidence="5"/>
<dbReference type="GO" id="GO:0102208">
    <property type="term" value="F:2-polyprenyl-6-hydroxyphenol methylase activity"/>
    <property type="evidence" value="ECO:0007669"/>
    <property type="project" value="UniProtKB-EC"/>
</dbReference>
<dbReference type="GO" id="GO:0032259">
    <property type="term" value="P:methylation"/>
    <property type="evidence" value="ECO:0007669"/>
    <property type="project" value="UniProtKB-KW"/>
</dbReference>
<accession>A0A4R3M1T5</accession>
<feature type="binding site" evidence="5">
    <location>
        <position position="47"/>
    </location>
    <ligand>
        <name>S-adenosyl-L-methionine</name>
        <dbReference type="ChEBI" id="CHEBI:59789"/>
    </ligand>
</feature>
<feature type="binding site" evidence="5">
    <location>
        <position position="132"/>
    </location>
    <ligand>
        <name>S-adenosyl-L-methionine</name>
        <dbReference type="ChEBI" id="CHEBI:59789"/>
    </ligand>
</feature>
<keyword evidence="3 5" id="KW-0831">Ubiquinone biosynthesis</keyword>
<evidence type="ECO:0000256" key="2">
    <source>
        <dbReference type="ARBA" id="ARBA00022679"/>
    </source>
</evidence>
<dbReference type="AlphaFoldDB" id="A0A4R3M1T5"/>
<comment type="catalytic activity">
    <reaction evidence="5">
        <text>a 3-(all-trans-polyprenyl)benzene-1,2-diol + S-adenosyl-L-methionine = a 2-methoxy-6-(all-trans-polyprenyl)phenol + S-adenosyl-L-homocysteine + H(+)</text>
        <dbReference type="Rhea" id="RHEA:31411"/>
        <dbReference type="Rhea" id="RHEA-COMP:9550"/>
        <dbReference type="Rhea" id="RHEA-COMP:9551"/>
        <dbReference type="ChEBI" id="CHEBI:15378"/>
        <dbReference type="ChEBI" id="CHEBI:57856"/>
        <dbReference type="ChEBI" id="CHEBI:59789"/>
        <dbReference type="ChEBI" id="CHEBI:62729"/>
        <dbReference type="ChEBI" id="CHEBI:62731"/>
        <dbReference type="EC" id="2.1.1.222"/>
    </reaction>
</comment>
<evidence type="ECO:0000256" key="5">
    <source>
        <dbReference type="HAMAP-Rule" id="MF_00472"/>
    </source>
</evidence>
<dbReference type="GO" id="GO:0061542">
    <property type="term" value="F:3-demethylubiquinol 3-O-methyltransferase activity"/>
    <property type="evidence" value="ECO:0007669"/>
    <property type="project" value="UniProtKB-UniRule"/>
</dbReference>
<keyword evidence="1 5" id="KW-0489">Methyltransferase</keyword>
<dbReference type="HAMAP" id="MF_00472">
    <property type="entry name" value="UbiG"/>
    <property type="match status" value="1"/>
</dbReference>
<dbReference type="PANTHER" id="PTHR43464">
    <property type="entry name" value="METHYLTRANSFERASE"/>
    <property type="match status" value="1"/>
</dbReference>
<comment type="function">
    <text evidence="5">O-methyltransferase that catalyzes the 2 O-methylation steps in the ubiquinone biosynthetic pathway.</text>
</comment>
<dbReference type="FunFam" id="3.40.50.150:FF:000028">
    <property type="entry name" value="Ubiquinone biosynthesis O-methyltransferase"/>
    <property type="match status" value="1"/>
</dbReference>
<dbReference type="UniPathway" id="UPA00232"/>
<keyword evidence="2 5" id="KW-0808">Transferase</keyword>
<keyword evidence="6" id="KW-0830">Ubiquinone</keyword>
<dbReference type="NCBIfam" id="TIGR01983">
    <property type="entry name" value="UbiG"/>
    <property type="match status" value="1"/>
</dbReference>
<gene>
    <name evidence="5" type="primary">ubiG</name>
    <name evidence="6" type="ORF">EDC26_107151</name>
</gene>
<organism evidence="6 7">
    <name type="scientific">Paralcaligenes ureilyticus</name>
    <dbReference type="NCBI Taxonomy" id="627131"/>
    <lineage>
        <taxon>Bacteria</taxon>
        <taxon>Pseudomonadati</taxon>
        <taxon>Pseudomonadota</taxon>
        <taxon>Betaproteobacteria</taxon>
        <taxon>Burkholderiales</taxon>
        <taxon>Alcaligenaceae</taxon>
        <taxon>Paralcaligenes</taxon>
    </lineage>
</organism>
<evidence type="ECO:0000256" key="1">
    <source>
        <dbReference type="ARBA" id="ARBA00022603"/>
    </source>
</evidence>
<dbReference type="Proteomes" id="UP000295525">
    <property type="component" value="Unassembled WGS sequence"/>
</dbReference>
<proteinExistence type="inferred from homology"/>
<name>A0A4R3M1T5_9BURK</name>
<feature type="binding site" evidence="5">
    <location>
        <position position="67"/>
    </location>
    <ligand>
        <name>S-adenosyl-L-methionine</name>
        <dbReference type="ChEBI" id="CHEBI:59789"/>
    </ligand>
</feature>
<dbReference type="InterPro" id="IPR029063">
    <property type="entry name" value="SAM-dependent_MTases_sf"/>
</dbReference>
<evidence type="ECO:0000313" key="7">
    <source>
        <dbReference type="Proteomes" id="UP000295525"/>
    </source>
</evidence>
<dbReference type="SUPFAM" id="SSF53335">
    <property type="entry name" value="S-adenosyl-L-methionine-dependent methyltransferases"/>
    <property type="match status" value="1"/>
</dbReference>
<feature type="binding site" evidence="5">
    <location>
        <position position="88"/>
    </location>
    <ligand>
        <name>S-adenosyl-L-methionine</name>
        <dbReference type="ChEBI" id="CHEBI:59789"/>
    </ligand>
</feature>